<keyword evidence="2" id="KW-1185">Reference proteome</keyword>
<organism evidence="1 2">
    <name type="scientific">Gossypium darwinii</name>
    <name type="common">Darwin's cotton</name>
    <name type="synonym">Gossypium barbadense var. darwinii</name>
    <dbReference type="NCBI Taxonomy" id="34276"/>
    <lineage>
        <taxon>Eukaryota</taxon>
        <taxon>Viridiplantae</taxon>
        <taxon>Streptophyta</taxon>
        <taxon>Embryophyta</taxon>
        <taxon>Tracheophyta</taxon>
        <taxon>Spermatophyta</taxon>
        <taxon>Magnoliopsida</taxon>
        <taxon>eudicotyledons</taxon>
        <taxon>Gunneridae</taxon>
        <taxon>Pentapetalae</taxon>
        <taxon>rosids</taxon>
        <taxon>malvids</taxon>
        <taxon>Malvales</taxon>
        <taxon>Malvaceae</taxon>
        <taxon>Malvoideae</taxon>
        <taxon>Gossypium</taxon>
    </lineage>
</organism>
<reference evidence="1 2" key="1">
    <citation type="submission" date="2019-06" db="EMBL/GenBank/DDBJ databases">
        <title>WGS assembly of Gossypium darwinii.</title>
        <authorList>
            <person name="Chen Z.J."/>
            <person name="Sreedasyam A."/>
            <person name="Ando A."/>
            <person name="Song Q."/>
            <person name="De L."/>
            <person name="Hulse-Kemp A."/>
            <person name="Ding M."/>
            <person name="Ye W."/>
            <person name="Kirkbride R."/>
            <person name="Jenkins J."/>
            <person name="Plott C."/>
            <person name="Lovell J."/>
            <person name="Lin Y.-M."/>
            <person name="Vaughn R."/>
            <person name="Liu B."/>
            <person name="Li W."/>
            <person name="Simpson S."/>
            <person name="Scheffler B."/>
            <person name="Saski C."/>
            <person name="Grover C."/>
            <person name="Hu G."/>
            <person name="Conover J."/>
            <person name="Carlson J."/>
            <person name="Shu S."/>
            <person name="Boston L."/>
            <person name="Williams M."/>
            <person name="Peterson D."/>
            <person name="Mcgee K."/>
            <person name="Jones D."/>
            <person name="Wendel J."/>
            <person name="Stelly D."/>
            <person name="Grimwood J."/>
            <person name="Schmutz J."/>
        </authorList>
    </citation>
    <scope>NUCLEOTIDE SEQUENCE [LARGE SCALE GENOMIC DNA]</scope>
    <source>
        <strain evidence="1">1808015.09</strain>
    </source>
</reference>
<dbReference type="InterPro" id="IPR036691">
    <property type="entry name" value="Endo/exonu/phosph_ase_sf"/>
</dbReference>
<gene>
    <name evidence="1" type="ORF">ES288_A09G024500v1</name>
</gene>
<dbReference type="AlphaFoldDB" id="A0A5D2F4N3"/>
<dbReference type="Gene3D" id="3.60.10.10">
    <property type="entry name" value="Endonuclease/exonuclease/phosphatase"/>
    <property type="match status" value="1"/>
</dbReference>
<sequence length="102" mass="11654">MGIITWNIRGLGSTLKIEAINRVVRLNRVDALFIQETKLESVLVELIRKIWGNDGFDFKYAAAVERSEALLTIWDNGSFVEEVELCERRFIVVVGKWVAGEK</sequence>
<proteinExistence type="predicted"/>
<accession>A0A5D2F4N3</accession>
<name>A0A5D2F4N3_GOSDA</name>
<protein>
    <recommendedName>
        <fullName evidence="3">Endonuclease/exonuclease/phosphatase domain-containing protein</fullName>
    </recommendedName>
</protein>
<evidence type="ECO:0000313" key="2">
    <source>
        <dbReference type="Proteomes" id="UP000323506"/>
    </source>
</evidence>
<dbReference type="EMBL" id="CM017696">
    <property type="protein sequence ID" value="TYH01027.1"/>
    <property type="molecule type" value="Genomic_DNA"/>
</dbReference>
<evidence type="ECO:0000313" key="1">
    <source>
        <dbReference type="EMBL" id="TYH01027.1"/>
    </source>
</evidence>
<evidence type="ECO:0008006" key="3">
    <source>
        <dbReference type="Google" id="ProtNLM"/>
    </source>
</evidence>
<dbReference type="SUPFAM" id="SSF56219">
    <property type="entry name" value="DNase I-like"/>
    <property type="match status" value="1"/>
</dbReference>
<dbReference type="Proteomes" id="UP000323506">
    <property type="component" value="Chromosome A09"/>
</dbReference>